<dbReference type="Gene3D" id="3.40.50.720">
    <property type="entry name" value="NAD(P)-binding Rossmann-like Domain"/>
    <property type="match status" value="1"/>
</dbReference>
<dbReference type="InterPro" id="IPR055170">
    <property type="entry name" value="GFO_IDH_MocA-like_dom"/>
</dbReference>
<dbReference type="RefSeq" id="WP_269422415.1">
    <property type="nucleotide sequence ID" value="NZ_JAPWGY010000002.1"/>
</dbReference>
<evidence type="ECO:0000259" key="2">
    <source>
        <dbReference type="Pfam" id="PF01408"/>
    </source>
</evidence>
<sequence length="378" mass="40878">MDSIGVGLIGTGYMGKCHATAWGGVKARFASVIRPRLEVLCDANEDVARDCASAFGFLSSTTDWRDLINNPAIDVISITTPNGLHPEIAIAALEAGKHVWCEKPMGLTLGHAADMTKAAEKAALSGVKSQLGYNYVHNPAILHAKKLIDDGAIGRIIHFRGQVDEDYMADPQLPWTWRCKIENGGLGTLGDLTCHLISLAHFLIGDIARVLADQDTVHKERPLPGGKTGETGTVENEDMAQAIIRFGNGTSGLVSSSRVAWGRKSMIRMEIHGDKGMIVFDQERMNELELFQATGDKATRGFTRILTGPEHSPYREFCPAAGHQLGFNELKIIEAAQLLDSIAGKGSNWPDFAAGQKIERVIHGIAISATKGQWVETS</sequence>
<dbReference type="InterPro" id="IPR000683">
    <property type="entry name" value="Gfo/Idh/MocA-like_OxRdtase_N"/>
</dbReference>
<dbReference type="Pfam" id="PF22725">
    <property type="entry name" value="GFO_IDH_MocA_C3"/>
    <property type="match status" value="1"/>
</dbReference>
<comment type="caution">
    <text evidence="4">The sequence shown here is derived from an EMBL/GenBank/DDBJ whole genome shotgun (WGS) entry which is preliminary data.</text>
</comment>
<accession>A0ABT4LGH2</accession>
<dbReference type="Gene3D" id="3.30.360.10">
    <property type="entry name" value="Dihydrodipicolinate Reductase, domain 2"/>
    <property type="match status" value="1"/>
</dbReference>
<dbReference type="SUPFAM" id="SSF51735">
    <property type="entry name" value="NAD(P)-binding Rossmann-fold domains"/>
    <property type="match status" value="1"/>
</dbReference>
<dbReference type="InterPro" id="IPR036291">
    <property type="entry name" value="NAD(P)-bd_dom_sf"/>
</dbReference>
<evidence type="ECO:0000313" key="4">
    <source>
        <dbReference type="EMBL" id="MCZ4280204.1"/>
    </source>
</evidence>
<keyword evidence="1" id="KW-0560">Oxidoreductase</keyword>
<evidence type="ECO:0000259" key="3">
    <source>
        <dbReference type="Pfam" id="PF22725"/>
    </source>
</evidence>
<evidence type="ECO:0000313" key="5">
    <source>
        <dbReference type="Proteomes" id="UP001069802"/>
    </source>
</evidence>
<dbReference type="Proteomes" id="UP001069802">
    <property type="component" value="Unassembled WGS sequence"/>
</dbReference>
<gene>
    <name evidence="4" type="ORF">O4H49_05420</name>
</gene>
<feature type="domain" description="GFO/IDH/MocA-like oxidoreductase" evidence="3">
    <location>
        <begin position="142"/>
        <end position="279"/>
    </location>
</feature>
<keyword evidence="5" id="KW-1185">Reference proteome</keyword>
<dbReference type="InterPro" id="IPR050463">
    <property type="entry name" value="Gfo/Idh/MocA_oxidrdct_glycsds"/>
</dbReference>
<proteinExistence type="predicted"/>
<name>A0ABT4LGH2_9PROT</name>
<dbReference type="PANTHER" id="PTHR43818:SF11">
    <property type="entry name" value="BCDNA.GH03377"/>
    <property type="match status" value="1"/>
</dbReference>
<feature type="domain" description="Gfo/Idh/MocA-like oxidoreductase N-terminal" evidence="2">
    <location>
        <begin position="4"/>
        <end position="122"/>
    </location>
</feature>
<evidence type="ECO:0000256" key="1">
    <source>
        <dbReference type="ARBA" id="ARBA00023002"/>
    </source>
</evidence>
<reference evidence="4" key="1">
    <citation type="submission" date="2022-12" db="EMBL/GenBank/DDBJ databases">
        <title>Bacterial isolates from different developmental stages of Nematostella vectensis.</title>
        <authorList>
            <person name="Fraune S."/>
        </authorList>
    </citation>
    <scope>NUCLEOTIDE SEQUENCE</scope>
    <source>
        <strain evidence="4">G21630-S1</strain>
    </source>
</reference>
<dbReference type="PANTHER" id="PTHR43818">
    <property type="entry name" value="BCDNA.GH03377"/>
    <property type="match status" value="1"/>
</dbReference>
<dbReference type="Pfam" id="PF01408">
    <property type="entry name" value="GFO_IDH_MocA"/>
    <property type="match status" value="1"/>
</dbReference>
<dbReference type="SUPFAM" id="SSF55347">
    <property type="entry name" value="Glyceraldehyde-3-phosphate dehydrogenase-like, C-terminal domain"/>
    <property type="match status" value="1"/>
</dbReference>
<protein>
    <submittedName>
        <fullName evidence="4">Gfo/Idh/MocA family oxidoreductase</fullName>
    </submittedName>
</protein>
<dbReference type="EMBL" id="JAPWGY010000002">
    <property type="protein sequence ID" value="MCZ4280204.1"/>
    <property type="molecule type" value="Genomic_DNA"/>
</dbReference>
<organism evidence="4 5">
    <name type="scientific">Kiloniella laminariae</name>
    <dbReference type="NCBI Taxonomy" id="454162"/>
    <lineage>
        <taxon>Bacteria</taxon>
        <taxon>Pseudomonadati</taxon>
        <taxon>Pseudomonadota</taxon>
        <taxon>Alphaproteobacteria</taxon>
        <taxon>Rhodospirillales</taxon>
        <taxon>Kiloniellaceae</taxon>
        <taxon>Kiloniella</taxon>
    </lineage>
</organism>